<feature type="transmembrane region" description="Helical" evidence="6">
    <location>
        <begin position="239"/>
        <end position="261"/>
    </location>
</feature>
<dbReference type="AlphaFoldDB" id="A0A1W7CZ84"/>
<reference evidence="7 8" key="1">
    <citation type="submission" date="2017-05" db="EMBL/GenBank/DDBJ databases">
        <title>Complete genome sequence of Streptomyces sp. SCSIO 03032 revealed the diverse biosynthetic pathways for its bioactive secondary metabolites.</title>
        <authorList>
            <person name="Ma L."/>
            <person name="Zhu Y."/>
            <person name="Zhang W."/>
            <person name="Zhang G."/>
            <person name="Tian X."/>
            <person name="Zhang S."/>
            <person name="Zhang C."/>
        </authorList>
    </citation>
    <scope>NUCLEOTIDE SEQUENCE [LARGE SCALE GENOMIC DNA]</scope>
    <source>
        <strain evidence="7 8">SCSIO 03032</strain>
    </source>
</reference>
<feature type="compositionally biased region" description="Low complexity" evidence="5">
    <location>
        <begin position="152"/>
        <end position="165"/>
    </location>
</feature>
<accession>A0A1W7CZ84</accession>
<evidence type="ECO:0000313" key="7">
    <source>
        <dbReference type="EMBL" id="ARQ70055.1"/>
    </source>
</evidence>
<keyword evidence="4 6" id="KW-0472">Membrane</keyword>
<gene>
    <name evidence="7" type="ORF">CAG99_15440</name>
</gene>
<dbReference type="Pfam" id="PF07681">
    <property type="entry name" value="DoxX"/>
    <property type="match status" value="1"/>
</dbReference>
<sequence length="519" mass="53497">MSVDTRTPRGLSADEPVLSMVKVPCDPAQVVVNHASFRVRLATPPPVSITVPHTGPLPRVPAAARRRPPVVWTGRSAPGDAGAGTLIRAAREAGHGRAGEGTATQVLPRVARAPQLAGVVGPRSPQPPEQTRVLPRVSVRPGGPEEDRQQRRPAPAGRAVARTGGRQAYHSGRNLSLGVVLLPLRLLLGFMSIYAGMGKLTDPVYFDGGVRGSLYAWLSALQPWTVAAPLHDWALSHPVGAGLTVAFIQIIVGVLTIFGLWQRVAAGLGALLSLTLLVTVSWRQGPAFDTPDIVLCAAWSPLLIAGAPVYSLDARLAGEAWRRLGPRAPLADLRHRVLRRGAALATLLIGTSLLIGSMLGSAVRSDQFPTLPEPGEPPRNHLPGRPLPGDEAEEEDKGEGSEDEGEGEAGANEGRAAEEADEPGAAEDEAGSAPGAGDEGSAGGAAPGGATQESFPRSEQTVPAPQQPSAPDSYPPQESPAAPPMGPAPGDAGEAPESTAPSDDGGEQGSLDPIGGLLG</sequence>
<feature type="compositionally biased region" description="Low complexity" evidence="5">
    <location>
        <begin position="488"/>
        <end position="497"/>
    </location>
</feature>
<feature type="compositionally biased region" description="Acidic residues" evidence="5">
    <location>
        <begin position="419"/>
        <end position="430"/>
    </location>
</feature>
<dbReference type="Proteomes" id="UP000194218">
    <property type="component" value="Chromosome"/>
</dbReference>
<evidence type="ECO:0000256" key="2">
    <source>
        <dbReference type="ARBA" id="ARBA00022692"/>
    </source>
</evidence>
<evidence type="ECO:0000256" key="5">
    <source>
        <dbReference type="SAM" id="MobiDB-lite"/>
    </source>
</evidence>
<dbReference type="InterPro" id="IPR032808">
    <property type="entry name" value="DoxX"/>
</dbReference>
<protein>
    <recommendedName>
        <fullName evidence="9">DoxX family membrane protein</fullName>
    </recommendedName>
</protein>
<dbReference type="KEGG" id="smao:CAG99_15440"/>
<keyword evidence="8" id="KW-1185">Reference proteome</keyword>
<keyword evidence="3 6" id="KW-1133">Transmembrane helix</keyword>
<comment type="subcellular location">
    <subcellularLocation>
        <location evidence="1">Membrane</location>
        <topology evidence="1">Multi-pass membrane protein</topology>
    </subcellularLocation>
</comment>
<feature type="region of interest" description="Disordered" evidence="5">
    <location>
        <begin position="117"/>
        <end position="165"/>
    </location>
</feature>
<dbReference type="GO" id="GO:0016020">
    <property type="term" value="C:membrane"/>
    <property type="evidence" value="ECO:0007669"/>
    <property type="project" value="UniProtKB-SubCell"/>
</dbReference>
<feature type="compositionally biased region" description="Acidic residues" evidence="5">
    <location>
        <begin position="390"/>
        <end position="407"/>
    </location>
</feature>
<feature type="transmembrane region" description="Helical" evidence="6">
    <location>
        <begin position="175"/>
        <end position="197"/>
    </location>
</feature>
<feature type="region of interest" description="Disordered" evidence="5">
    <location>
        <begin position="366"/>
        <end position="519"/>
    </location>
</feature>
<name>A0A1W7CZ84_9ACTN</name>
<feature type="transmembrane region" description="Helical" evidence="6">
    <location>
        <begin position="297"/>
        <end position="316"/>
    </location>
</feature>
<organism evidence="7 8">
    <name type="scientific">Streptomyces marincola</name>
    <dbReference type="NCBI Taxonomy" id="2878388"/>
    <lineage>
        <taxon>Bacteria</taxon>
        <taxon>Bacillati</taxon>
        <taxon>Actinomycetota</taxon>
        <taxon>Actinomycetes</taxon>
        <taxon>Kitasatosporales</taxon>
        <taxon>Streptomycetaceae</taxon>
        <taxon>Streptomyces</taxon>
    </lineage>
</organism>
<evidence type="ECO:0000256" key="1">
    <source>
        <dbReference type="ARBA" id="ARBA00004141"/>
    </source>
</evidence>
<evidence type="ECO:0000256" key="4">
    <source>
        <dbReference type="ARBA" id="ARBA00023136"/>
    </source>
</evidence>
<evidence type="ECO:0000313" key="8">
    <source>
        <dbReference type="Proteomes" id="UP000194218"/>
    </source>
</evidence>
<feature type="compositionally biased region" description="Gly residues" evidence="5">
    <location>
        <begin position="437"/>
        <end position="447"/>
    </location>
</feature>
<evidence type="ECO:0000256" key="3">
    <source>
        <dbReference type="ARBA" id="ARBA00022989"/>
    </source>
</evidence>
<evidence type="ECO:0000256" key="6">
    <source>
        <dbReference type="SAM" id="Phobius"/>
    </source>
</evidence>
<proteinExistence type="predicted"/>
<dbReference type="RefSeq" id="WP_086159914.1">
    <property type="nucleotide sequence ID" value="NZ_CP021121.1"/>
</dbReference>
<feature type="compositionally biased region" description="Polar residues" evidence="5">
    <location>
        <begin position="451"/>
        <end position="464"/>
    </location>
</feature>
<keyword evidence="2 6" id="KW-0812">Transmembrane</keyword>
<feature type="compositionally biased region" description="Pro residues" evidence="5">
    <location>
        <begin position="465"/>
        <end position="487"/>
    </location>
</feature>
<feature type="transmembrane region" description="Helical" evidence="6">
    <location>
        <begin position="268"/>
        <end position="285"/>
    </location>
</feature>
<dbReference type="EMBL" id="CP021121">
    <property type="protein sequence ID" value="ARQ70055.1"/>
    <property type="molecule type" value="Genomic_DNA"/>
</dbReference>
<dbReference type="PANTHER" id="PTHR39157:SF1">
    <property type="entry name" value="DOXX FAMILY PROTEIN"/>
    <property type="match status" value="1"/>
</dbReference>
<dbReference type="OrthoDB" id="3865828at2"/>
<evidence type="ECO:0008006" key="9">
    <source>
        <dbReference type="Google" id="ProtNLM"/>
    </source>
</evidence>
<feature type="transmembrane region" description="Helical" evidence="6">
    <location>
        <begin position="337"/>
        <end position="359"/>
    </location>
</feature>
<dbReference type="PANTHER" id="PTHR39157">
    <property type="entry name" value="INTEGRAL MEMBRANE PROTEIN-RELATED"/>
    <property type="match status" value="1"/>
</dbReference>